<evidence type="ECO:0000313" key="2">
    <source>
        <dbReference type="EMBL" id="SEU11555.1"/>
    </source>
</evidence>
<dbReference type="EMBL" id="FOIM01000032">
    <property type="protein sequence ID" value="SEU11555.1"/>
    <property type="molecule type" value="Genomic_DNA"/>
</dbReference>
<proteinExistence type="predicted"/>
<evidence type="ECO:0000256" key="1">
    <source>
        <dbReference type="SAM" id="Phobius"/>
    </source>
</evidence>
<keyword evidence="3" id="KW-1185">Reference proteome</keyword>
<keyword evidence="1" id="KW-0812">Transmembrane</keyword>
<feature type="transmembrane region" description="Helical" evidence="1">
    <location>
        <begin position="254"/>
        <end position="274"/>
    </location>
</feature>
<dbReference type="GO" id="GO:0009401">
    <property type="term" value="P:phosphoenolpyruvate-dependent sugar phosphotransferase system"/>
    <property type="evidence" value="ECO:0007669"/>
    <property type="project" value="InterPro"/>
</dbReference>
<sequence length="275" mass="30232">MSDTMDKKVNLKDLKKVFWRSFLIECSYNSERMHNLGYIYSLTPVLKKVYKDDREGMSGALQRHVEFYNATPQIEPCIIGIVSALEEQNAQSGNQMGTIVSAVKAGLMGPMSVIGDTLFFTSGFRIIAVSVGAAMCAAGNPLGLLLYFLIFNIPHYIVRYWGVTRGYKLGSNFIDMVIESGLLKKVTDVAYIVGLTVIGALTASYVYLTTPLSLTYGDSVIKLQEILDQILHNMLPLGATLLCSYLMRRKNFKAQTLIVAVMVVGIIGGVLGIFG</sequence>
<reference evidence="3" key="1">
    <citation type="submission" date="2016-10" db="EMBL/GenBank/DDBJ databases">
        <authorList>
            <person name="Varghese N."/>
            <person name="Submissions S."/>
        </authorList>
    </citation>
    <scope>NUCLEOTIDE SEQUENCE [LARGE SCALE GENOMIC DNA]</scope>
    <source>
        <strain evidence="3">NLAE-zl-G277</strain>
    </source>
</reference>
<dbReference type="GO" id="GO:0005886">
    <property type="term" value="C:plasma membrane"/>
    <property type="evidence" value="ECO:0007669"/>
    <property type="project" value="TreeGrafter"/>
</dbReference>
<dbReference type="InterPro" id="IPR004704">
    <property type="entry name" value="PTS_IID_man"/>
</dbReference>
<organism evidence="2 3">
    <name type="scientific">Enterocloster lavalensis</name>
    <dbReference type="NCBI Taxonomy" id="460384"/>
    <lineage>
        <taxon>Bacteria</taxon>
        <taxon>Bacillati</taxon>
        <taxon>Bacillota</taxon>
        <taxon>Clostridia</taxon>
        <taxon>Lachnospirales</taxon>
        <taxon>Lachnospiraceae</taxon>
        <taxon>Enterocloster</taxon>
    </lineage>
</organism>
<gene>
    <name evidence="2" type="ORF">SAMN05216313_13252</name>
</gene>
<accession>A0A1I0JPH9</accession>
<protein>
    <submittedName>
        <fullName evidence="2">PTS system IID component, Man family</fullName>
    </submittedName>
</protein>
<dbReference type="PANTHER" id="PTHR32502">
    <property type="entry name" value="N-ACETYLGALACTOSAMINE PERMEASE II COMPONENT-RELATED"/>
    <property type="match status" value="1"/>
</dbReference>
<dbReference type="PANTHER" id="PTHR32502:SF23">
    <property type="entry name" value="TRANSPORT PROTEIN, PTS SYSTEM"/>
    <property type="match status" value="1"/>
</dbReference>
<dbReference type="GeneID" id="93277373"/>
<dbReference type="Pfam" id="PF03613">
    <property type="entry name" value="EIID-AGA"/>
    <property type="match status" value="1"/>
</dbReference>
<keyword evidence="1" id="KW-0472">Membrane</keyword>
<dbReference type="Proteomes" id="UP000198508">
    <property type="component" value="Unassembled WGS sequence"/>
</dbReference>
<dbReference type="PROSITE" id="PS51108">
    <property type="entry name" value="PTS_EIID"/>
    <property type="match status" value="1"/>
</dbReference>
<evidence type="ECO:0000313" key="3">
    <source>
        <dbReference type="Proteomes" id="UP000198508"/>
    </source>
</evidence>
<dbReference type="RefSeq" id="WP_227169928.1">
    <property type="nucleotide sequence ID" value="NZ_CP176637.1"/>
</dbReference>
<name>A0A1I0JPH9_9FIRM</name>
<feature type="transmembrane region" description="Helical" evidence="1">
    <location>
        <begin position="189"/>
        <end position="210"/>
    </location>
</feature>
<dbReference type="InterPro" id="IPR050303">
    <property type="entry name" value="GatZ_KbaZ_carbometab"/>
</dbReference>
<dbReference type="AlphaFoldDB" id="A0A1I0JPH9"/>
<keyword evidence="1" id="KW-1133">Transmembrane helix</keyword>
<dbReference type="STRING" id="460384.SAMN05216313_13252"/>